<proteinExistence type="inferred from homology"/>
<evidence type="ECO:0000259" key="6">
    <source>
        <dbReference type="Pfam" id="PF23186"/>
    </source>
</evidence>
<feature type="domain" description="Methyltransferase small" evidence="5">
    <location>
        <begin position="143"/>
        <end position="267"/>
    </location>
</feature>
<dbReference type="AlphaFoldDB" id="A0A8J7GTF2"/>
<dbReference type="Pfam" id="PF05175">
    <property type="entry name" value="MTS"/>
    <property type="match status" value="1"/>
</dbReference>
<keyword evidence="2 8" id="KW-0489">Methyltransferase</keyword>
<dbReference type="Proteomes" id="UP000622552">
    <property type="component" value="Unassembled WGS sequence"/>
</dbReference>
<dbReference type="PANTHER" id="PTHR45875:SF1">
    <property type="entry name" value="METHYLTRANSFERASE N6AMT1"/>
    <property type="match status" value="1"/>
</dbReference>
<dbReference type="GO" id="GO:0008276">
    <property type="term" value="F:protein methyltransferase activity"/>
    <property type="evidence" value="ECO:0007669"/>
    <property type="project" value="TreeGrafter"/>
</dbReference>
<dbReference type="RefSeq" id="WP_233473038.1">
    <property type="nucleotide sequence ID" value="NZ_BONS01000017.1"/>
</dbReference>
<comment type="similarity">
    <text evidence="1">Belongs to the eukaryotic/archaeal PrmC-related family.</text>
</comment>
<feature type="domain" description="DUF7782" evidence="7">
    <location>
        <begin position="372"/>
        <end position="486"/>
    </location>
</feature>
<dbReference type="InterPro" id="IPR029063">
    <property type="entry name" value="SAM-dependent_MTases_sf"/>
</dbReference>
<evidence type="ECO:0000313" key="9">
    <source>
        <dbReference type="Proteomes" id="UP000622552"/>
    </source>
</evidence>
<evidence type="ECO:0000259" key="7">
    <source>
        <dbReference type="Pfam" id="PF25004"/>
    </source>
</evidence>
<keyword evidence="3" id="KW-0808">Transferase</keyword>
<evidence type="ECO:0000259" key="5">
    <source>
        <dbReference type="Pfam" id="PF05175"/>
    </source>
</evidence>
<gene>
    <name evidence="8" type="ORF">IW245_004237</name>
</gene>
<dbReference type="GO" id="GO:0032259">
    <property type="term" value="P:methylation"/>
    <property type="evidence" value="ECO:0007669"/>
    <property type="project" value="UniProtKB-KW"/>
</dbReference>
<dbReference type="CDD" id="cd02440">
    <property type="entry name" value="AdoMet_MTases"/>
    <property type="match status" value="1"/>
</dbReference>
<keyword evidence="4" id="KW-0949">S-adenosyl-L-methionine</keyword>
<dbReference type="GO" id="GO:0035657">
    <property type="term" value="C:eRF1 methyltransferase complex"/>
    <property type="evidence" value="ECO:0007669"/>
    <property type="project" value="TreeGrafter"/>
</dbReference>
<accession>A0A8J7GTF2</accession>
<evidence type="ECO:0000256" key="4">
    <source>
        <dbReference type="ARBA" id="ARBA00022691"/>
    </source>
</evidence>
<evidence type="ECO:0000256" key="3">
    <source>
        <dbReference type="ARBA" id="ARBA00022679"/>
    </source>
</evidence>
<sequence>MQITPLLEPAGIARLREALTAADYTRAGVEARLGPEAEDALARNDFRPALRLLGDSPLDTLIRLYVCGQTVPHATVAAALPVEDCVDGGLLEPVPGGLRAGVDLHPYEGWWLVADAPELLRPGAPLRADHVLGVGGASNTLALATLRAPVETALDLGTGCGVQALHLSRHARQVTGTDLSERALRFAATTAALNGLDWELLHGDMTKPVSGRRFDLVVSNPPFVIGPGQGSHIYRDSGRAADGICAELAGRAEELLTEGGHLQFLANWAHVEGEPWQDRVGSWLAGTNVDGWVIQREIQDPVSYVQLWLRDSGDQFDAQRAAAWLDWFDEQRIEAVGFGLITLRRRSAGGFPRVRMEDVHQQIEQPMGARIADWFTRQDYLRTSASSDLLAGRFVAAGGLRLHTGSELGDDGWESVSRRLEQTRGMHWTEDIDEATAALVASSSGGVTLGDQLGLLAVAYGLDEEALTEIALPVVAHLVERGFLDPVRD</sequence>
<dbReference type="Pfam" id="PF23186">
    <property type="entry name" value="DUF7059"/>
    <property type="match status" value="1"/>
</dbReference>
<dbReference type="InterPro" id="IPR056684">
    <property type="entry name" value="DUF7782"/>
</dbReference>
<protein>
    <submittedName>
        <fullName evidence="8">Methylase of polypeptide subunit release factors</fullName>
    </submittedName>
</protein>
<dbReference type="InterPro" id="IPR007848">
    <property type="entry name" value="Small_mtfrase_dom"/>
</dbReference>
<keyword evidence="9" id="KW-1185">Reference proteome</keyword>
<dbReference type="Gene3D" id="3.40.50.150">
    <property type="entry name" value="Vaccinia Virus protein VP39"/>
    <property type="match status" value="1"/>
</dbReference>
<name>A0A8J7GTF2_9ACTN</name>
<dbReference type="GO" id="GO:0008170">
    <property type="term" value="F:N-methyltransferase activity"/>
    <property type="evidence" value="ECO:0007669"/>
    <property type="project" value="UniProtKB-ARBA"/>
</dbReference>
<evidence type="ECO:0000256" key="1">
    <source>
        <dbReference type="ARBA" id="ARBA00006149"/>
    </source>
</evidence>
<dbReference type="InterPro" id="IPR055487">
    <property type="entry name" value="DUF7059"/>
</dbReference>
<dbReference type="PROSITE" id="PS00092">
    <property type="entry name" value="N6_MTASE"/>
    <property type="match status" value="1"/>
</dbReference>
<evidence type="ECO:0000256" key="2">
    <source>
        <dbReference type="ARBA" id="ARBA00022603"/>
    </source>
</evidence>
<dbReference type="PANTHER" id="PTHR45875">
    <property type="entry name" value="METHYLTRANSFERASE N6AMT1"/>
    <property type="match status" value="1"/>
</dbReference>
<evidence type="ECO:0000313" key="8">
    <source>
        <dbReference type="EMBL" id="MBG6138043.1"/>
    </source>
</evidence>
<comment type="caution">
    <text evidence="8">The sequence shown here is derived from an EMBL/GenBank/DDBJ whole genome shotgun (WGS) entry which is preliminary data.</text>
</comment>
<organism evidence="8 9">
    <name type="scientific">Longispora fulva</name>
    <dbReference type="NCBI Taxonomy" id="619741"/>
    <lineage>
        <taxon>Bacteria</taxon>
        <taxon>Bacillati</taxon>
        <taxon>Actinomycetota</taxon>
        <taxon>Actinomycetes</taxon>
        <taxon>Micromonosporales</taxon>
        <taxon>Micromonosporaceae</taxon>
        <taxon>Longispora</taxon>
    </lineage>
</organism>
<dbReference type="InterPro" id="IPR052190">
    <property type="entry name" value="Euk-Arch_PrmC-MTase"/>
</dbReference>
<feature type="domain" description="DUF7059" evidence="6">
    <location>
        <begin position="21"/>
        <end position="100"/>
    </location>
</feature>
<dbReference type="GO" id="GO:0008757">
    <property type="term" value="F:S-adenosylmethionine-dependent methyltransferase activity"/>
    <property type="evidence" value="ECO:0007669"/>
    <property type="project" value="TreeGrafter"/>
</dbReference>
<dbReference type="EMBL" id="JADOUF010000001">
    <property type="protein sequence ID" value="MBG6138043.1"/>
    <property type="molecule type" value="Genomic_DNA"/>
</dbReference>
<dbReference type="SUPFAM" id="SSF53335">
    <property type="entry name" value="S-adenosyl-L-methionine-dependent methyltransferases"/>
    <property type="match status" value="1"/>
</dbReference>
<dbReference type="InterPro" id="IPR002052">
    <property type="entry name" value="DNA_methylase_N6_adenine_CS"/>
</dbReference>
<reference evidence="8" key="1">
    <citation type="submission" date="2020-11" db="EMBL/GenBank/DDBJ databases">
        <title>Sequencing the genomes of 1000 actinobacteria strains.</title>
        <authorList>
            <person name="Klenk H.-P."/>
        </authorList>
    </citation>
    <scope>NUCLEOTIDE SEQUENCE</scope>
    <source>
        <strain evidence="8">DSM 45356</strain>
    </source>
</reference>
<dbReference type="Pfam" id="PF25004">
    <property type="entry name" value="DUF7782"/>
    <property type="match status" value="1"/>
</dbReference>
<dbReference type="GO" id="GO:0003676">
    <property type="term" value="F:nucleic acid binding"/>
    <property type="evidence" value="ECO:0007669"/>
    <property type="project" value="InterPro"/>
</dbReference>